<proteinExistence type="predicted"/>
<evidence type="ECO:0000313" key="1">
    <source>
        <dbReference type="EMBL" id="KAJ1346642.1"/>
    </source>
</evidence>
<reference evidence="1" key="1">
    <citation type="submission" date="2021-06" db="EMBL/GenBank/DDBJ databases">
        <title>Parelaphostrongylus tenuis whole genome reference sequence.</title>
        <authorList>
            <person name="Garwood T.J."/>
            <person name="Larsen P.A."/>
            <person name="Fountain-Jones N.M."/>
            <person name="Garbe J.R."/>
            <person name="Macchietto M.G."/>
            <person name="Kania S.A."/>
            <person name="Gerhold R.W."/>
            <person name="Richards J.E."/>
            <person name="Wolf T.M."/>
        </authorList>
    </citation>
    <scope>NUCLEOTIDE SEQUENCE</scope>
    <source>
        <strain evidence="1">MNPRO001-30</strain>
        <tissue evidence="1">Meninges</tissue>
    </source>
</reference>
<accession>A0AAD5MCN4</accession>
<keyword evidence="2" id="KW-1185">Reference proteome</keyword>
<gene>
    <name evidence="1" type="ORF">KIN20_001513</name>
</gene>
<sequence length="68" mass="7584">MGALASADLDDVRSDHQRVALTGHGYKHNVTAGESLYVLVPTVSHSRKLIYRYSPIELYSLAVSRLRQ</sequence>
<organism evidence="1 2">
    <name type="scientific">Parelaphostrongylus tenuis</name>
    <name type="common">Meningeal worm</name>
    <dbReference type="NCBI Taxonomy" id="148309"/>
    <lineage>
        <taxon>Eukaryota</taxon>
        <taxon>Metazoa</taxon>
        <taxon>Ecdysozoa</taxon>
        <taxon>Nematoda</taxon>
        <taxon>Chromadorea</taxon>
        <taxon>Rhabditida</taxon>
        <taxon>Rhabditina</taxon>
        <taxon>Rhabditomorpha</taxon>
        <taxon>Strongyloidea</taxon>
        <taxon>Metastrongylidae</taxon>
        <taxon>Parelaphostrongylus</taxon>
    </lineage>
</organism>
<dbReference type="EMBL" id="JAHQIW010000201">
    <property type="protein sequence ID" value="KAJ1346642.1"/>
    <property type="molecule type" value="Genomic_DNA"/>
</dbReference>
<comment type="caution">
    <text evidence="1">The sequence shown here is derived from an EMBL/GenBank/DDBJ whole genome shotgun (WGS) entry which is preliminary data.</text>
</comment>
<dbReference type="Proteomes" id="UP001196413">
    <property type="component" value="Unassembled WGS sequence"/>
</dbReference>
<dbReference type="AlphaFoldDB" id="A0AAD5MCN4"/>
<protein>
    <submittedName>
        <fullName evidence="1">Uncharacterized protein</fullName>
    </submittedName>
</protein>
<name>A0AAD5MCN4_PARTN</name>
<evidence type="ECO:0000313" key="2">
    <source>
        <dbReference type="Proteomes" id="UP001196413"/>
    </source>
</evidence>